<dbReference type="GO" id="GO:0062054">
    <property type="term" value="F:fluoride channel activity"/>
    <property type="evidence" value="ECO:0007669"/>
    <property type="project" value="UniProtKB-UniRule"/>
</dbReference>
<feature type="transmembrane region" description="Helical" evidence="11">
    <location>
        <begin position="35"/>
        <end position="55"/>
    </location>
</feature>
<evidence type="ECO:0000256" key="1">
    <source>
        <dbReference type="ARBA" id="ARBA00004651"/>
    </source>
</evidence>
<feature type="binding site" evidence="11">
    <location>
        <position position="75"/>
    </location>
    <ligand>
        <name>Na(+)</name>
        <dbReference type="ChEBI" id="CHEBI:29101"/>
        <note>structural</note>
    </ligand>
</feature>
<dbReference type="InterPro" id="IPR003691">
    <property type="entry name" value="FluC"/>
</dbReference>
<dbReference type="RefSeq" id="WP_432432194.1">
    <property type="nucleotide sequence ID" value="NZ_JACCCW010000001.1"/>
</dbReference>
<dbReference type="GO" id="GO:0140114">
    <property type="term" value="P:cellular detoxification of fluoride"/>
    <property type="evidence" value="ECO:0007669"/>
    <property type="project" value="UniProtKB-UniRule"/>
</dbReference>
<evidence type="ECO:0000256" key="4">
    <source>
        <dbReference type="ARBA" id="ARBA00022692"/>
    </source>
</evidence>
<feature type="transmembrane region" description="Helical" evidence="11">
    <location>
        <begin position="94"/>
        <end position="116"/>
    </location>
</feature>
<organism evidence="12 13">
    <name type="scientific">Granulicella arctica</name>
    <dbReference type="NCBI Taxonomy" id="940613"/>
    <lineage>
        <taxon>Bacteria</taxon>
        <taxon>Pseudomonadati</taxon>
        <taxon>Acidobacteriota</taxon>
        <taxon>Terriglobia</taxon>
        <taxon>Terriglobales</taxon>
        <taxon>Acidobacteriaceae</taxon>
        <taxon>Granulicella</taxon>
    </lineage>
</organism>
<dbReference type="Proteomes" id="UP000589520">
    <property type="component" value="Unassembled WGS sequence"/>
</dbReference>
<keyword evidence="13" id="KW-1185">Reference proteome</keyword>
<dbReference type="AlphaFoldDB" id="A0A7Y9TG25"/>
<dbReference type="GO" id="GO:0005886">
    <property type="term" value="C:plasma membrane"/>
    <property type="evidence" value="ECO:0007669"/>
    <property type="project" value="UniProtKB-SubCell"/>
</dbReference>
<keyword evidence="11" id="KW-0479">Metal-binding</keyword>
<keyword evidence="4 11" id="KW-0812">Transmembrane</keyword>
<comment type="function">
    <text evidence="11">Fluoride-specific ion channel. Important for reducing fluoride concentration in the cell, thus reducing its toxicity.</text>
</comment>
<comment type="caution">
    <text evidence="12">The sequence shown here is derived from an EMBL/GenBank/DDBJ whole genome shotgun (WGS) entry which is preliminary data.</text>
</comment>
<evidence type="ECO:0000256" key="7">
    <source>
        <dbReference type="ARBA" id="ARBA00023136"/>
    </source>
</evidence>
<keyword evidence="11" id="KW-0915">Sodium</keyword>
<evidence type="ECO:0000256" key="2">
    <source>
        <dbReference type="ARBA" id="ARBA00022475"/>
    </source>
</evidence>
<evidence type="ECO:0000256" key="3">
    <source>
        <dbReference type="ARBA" id="ARBA00022519"/>
    </source>
</evidence>
<keyword evidence="7 11" id="KW-0472">Membrane</keyword>
<dbReference type="PANTHER" id="PTHR28259">
    <property type="entry name" value="FLUORIDE EXPORT PROTEIN 1-RELATED"/>
    <property type="match status" value="1"/>
</dbReference>
<evidence type="ECO:0000256" key="6">
    <source>
        <dbReference type="ARBA" id="ARBA00023065"/>
    </source>
</evidence>
<sequence length="128" mass="14024">MRRYLLIAVGGALGSMLRYFVGVLAAERFGPRFPVGTLSINISACFMIGCTLEYLNHRIGVNPVWRYMFAVGFIGAFSTFSTFVWETWSDLTSGAFWIGILYVVVSLVAGLIAVSLGSLTARSLQQVL</sequence>
<gene>
    <name evidence="11" type="primary">fluC</name>
    <name evidence="11" type="synonym">crcB</name>
    <name evidence="12" type="ORF">HDF17_001286</name>
</gene>
<dbReference type="GO" id="GO:0046872">
    <property type="term" value="F:metal ion binding"/>
    <property type="evidence" value="ECO:0007669"/>
    <property type="project" value="UniProtKB-KW"/>
</dbReference>
<dbReference type="PANTHER" id="PTHR28259:SF1">
    <property type="entry name" value="FLUORIDE EXPORT PROTEIN 1-RELATED"/>
    <property type="match status" value="1"/>
</dbReference>
<keyword evidence="2 11" id="KW-1003">Cell membrane</keyword>
<comment type="catalytic activity">
    <reaction evidence="10">
        <text>fluoride(in) = fluoride(out)</text>
        <dbReference type="Rhea" id="RHEA:76159"/>
        <dbReference type="ChEBI" id="CHEBI:17051"/>
    </reaction>
    <physiologicalReaction direction="left-to-right" evidence="10">
        <dbReference type="Rhea" id="RHEA:76160"/>
    </physiologicalReaction>
</comment>
<evidence type="ECO:0000313" key="13">
    <source>
        <dbReference type="Proteomes" id="UP000589520"/>
    </source>
</evidence>
<evidence type="ECO:0000313" key="12">
    <source>
        <dbReference type="EMBL" id="NYF78999.1"/>
    </source>
</evidence>
<accession>A0A7Y9TG25</accession>
<evidence type="ECO:0000256" key="9">
    <source>
        <dbReference type="ARBA" id="ARBA00035120"/>
    </source>
</evidence>
<keyword evidence="3" id="KW-0997">Cell inner membrane</keyword>
<comment type="subcellular location">
    <subcellularLocation>
        <location evidence="1 11">Cell membrane</location>
        <topology evidence="1 11">Multi-pass membrane protein</topology>
    </subcellularLocation>
</comment>
<keyword evidence="8 11" id="KW-0407">Ion channel</keyword>
<evidence type="ECO:0000256" key="10">
    <source>
        <dbReference type="ARBA" id="ARBA00035585"/>
    </source>
</evidence>
<feature type="transmembrane region" description="Helical" evidence="11">
    <location>
        <begin position="67"/>
        <end position="88"/>
    </location>
</feature>
<evidence type="ECO:0000256" key="5">
    <source>
        <dbReference type="ARBA" id="ARBA00022989"/>
    </source>
</evidence>
<dbReference type="HAMAP" id="MF_00454">
    <property type="entry name" value="FluC"/>
    <property type="match status" value="1"/>
</dbReference>
<comment type="activity regulation">
    <text evidence="11">Na(+) is not transported, but it plays an essential structural role and its presence is essential for fluoride channel function.</text>
</comment>
<feature type="binding site" evidence="11">
    <location>
        <position position="78"/>
    </location>
    <ligand>
        <name>Na(+)</name>
        <dbReference type="ChEBI" id="CHEBI:29101"/>
        <note>structural</note>
    </ligand>
</feature>
<dbReference type="EMBL" id="JACCCW010000001">
    <property type="protein sequence ID" value="NYF78999.1"/>
    <property type="molecule type" value="Genomic_DNA"/>
</dbReference>
<evidence type="ECO:0000256" key="11">
    <source>
        <dbReference type="HAMAP-Rule" id="MF_00454"/>
    </source>
</evidence>
<keyword evidence="5 11" id="KW-1133">Transmembrane helix</keyword>
<keyword evidence="11" id="KW-0813">Transport</keyword>
<protein>
    <recommendedName>
        <fullName evidence="11">Fluoride-specific ion channel FluC</fullName>
    </recommendedName>
</protein>
<proteinExistence type="inferred from homology"/>
<reference evidence="12 13" key="1">
    <citation type="submission" date="2020-07" db="EMBL/GenBank/DDBJ databases">
        <title>Genomic Encyclopedia of Type Strains, Phase IV (KMG-V): Genome sequencing to study the core and pangenomes of soil and plant-associated prokaryotes.</title>
        <authorList>
            <person name="Whitman W."/>
        </authorList>
    </citation>
    <scope>NUCLEOTIDE SEQUENCE [LARGE SCALE GENOMIC DNA]</scope>
    <source>
        <strain evidence="12 13">X4EP2</strain>
    </source>
</reference>
<dbReference type="Pfam" id="PF02537">
    <property type="entry name" value="CRCB"/>
    <property type="match status" value="1"/>
</dbReference>
<evidence type="ECO:0000256" key="8">
    <source>
        <dbReference type="ARBA" id="ARBA00023303"/>
    </source>
</evidence>
<keyword evidence="6 11" id="KW-0406">Ion transport</keyword>
<name>A0A7Y9TG25_9BACT</name>
<dbReference type="NCBIfam" id="TIGR00494">
    <property type="entry name" value="crcB"/>
    <property type="match status" value="1"/>
</dbReference>
<comment type="similarity">
    <text evidence="9 11">Belongs to the fluoride channel Fluc/FEX (TC 1.A.43) family.</text>
</comment>